<dbReference type="GO" id="GO:0005737">
    <property type="term" value="C:cytoplasm"/>
    <property type="evidence" value="ECO:0007669"/>
    <property type="project" value="UniProtKB-SubCell"/>
</dbReference>
<dbReference type="Gene3D" id="3.40.50.1000">
    <property type="entry name" value="HAD superfamily/HAD-like"/>
    <property type="match status" value="1"/>
</dbReference>
<dbReference type="GO" id="GO:0009298">
    <property type="term" value="P:GDP-mannose biosynthetic process"/>
    <property type="evidence" value="ECO:0007669"/>
    <property type="project" value="InterPro"/>
</dbReference>
<dbReference type="NCBIfam" id="TIGR01484">
    <property type="entry name" value="HAD-SF-IIB"/>
    <property type="match status" value="1"/>
</dbReference>
<dbReference type="InterPro" id="IPR006379">
    <property type="entry name" value="HAD-SF_hydro_IIB"/>
</dbReference>
<comment type="subunit">
    <text evidence="4">Homodimer.</text>
</comment>
<evidence type="ECO:0000256" key="7">
    <source>
        <dbReference type="ARBA" id="ARBA00022723"/>
    </source>
</evidence>
<keyword evidence="9" id="KW-0413">Isomerase</keyword>
<keyword evidence="13" id="KW-0378">Hydrolase</keyword>
<dbReference type="GO" id="GO:0016791">
    <property type="term" value="F:phosphatase activity"/>
    <property type="evidence" value="ECO:0007669"/>
    <property type="project" value="UniProtKB-ARBA"/>
</dbReference>
<keyword evidence="6" id="KW-0963">Cytoplasm</keyword>
<reference evidence="13" key="1">
    <citation type="submission" date="2024-05" db="EMBL/GenBank/DDBJ databases">
        <title>The Natural Products Discovery Center: Release of the First 8490 Sequenced Strains for Exploring Actinobacteria Biosynthetic Diversity.</title>
        <authorList>
            <person name="Kalkreuter E."/>
            <person name="Kautsar S.A."/>
            <person name="Yang D."/>
            <person name="Bader C.D."/>
            <person name="Teijaro C.N."/>
            <person name="Fluegel L."/>
            <person name="Davis C.M."/>
            <person name="Simpson J.R."/>
            <person name="Lauterbach L."/>
            <person name="Steele A.D."/>
            <person name="Gui C."/>
            <person name="Meng S."/>
            <person name="Li G."/>
            <person name="Viehrig K."/>
            <person name="Ye F."/>
            <person name="Su P."/>
            <person name="Kiefer A.F."/>
            <person name="Nichols A."/>
            <person name="Cepeda A.J."/>
            <person name="Yan W."/>
            <person name="Fan B."/>
            <person name="Jiang Y."/>
            <person name="Adhikari A."/>
            <person name="Zheng C.-J."/>
            <person name="Schuster L."/>
            <person name="Cowan T.M."/>
            <person name="Smanski M.J."/>
            <person name="Chevrette M.G."/>
            <person name="de Carvalho L.P.S."/>
            <person name="Shen B."/>
        </authorList>
    </citation>
    <scope>NUCLEOTIDE SEQUENCE</scope>
    <source>
        <strain evidence="13">NPDC080035</strain>
    </source>
</reference>
<dbReference type="EC" id="5.4.2.8" evidence="5"/>
<evidence type="ECO:0000256" key="9">
    <source>
        <dbReference type="ARBA" id="ARBA00023235"/>
    </source>
</evidence>
<evidence type="ECO:0000256" key="8">
    <source>
        <dbReference type="ARBA" id="ARBA00022842"/>
    </source>
</evidence>
<feature type="binding site" evidence="11">
    <location>
        <position position="176"/>
    </location>
    <ligand>
        <name>alpha-D-mannose 1-phosphate</name>
        <dbReference type="ChEBI" id="CHEBI:58409"/>
    </ligand>
</feature>
<comment type="cofactor">
    <cofactor evidence="12">
        <name>Mg(2+)</name>
        <dbReference type="ChEBI" id="CHEBI:18420"/>
    </cofactor>
</comment>
<evidence type="ECO:0000256" key="6">
    <source>
        <dbReference type="ARBA" id="ARBA00022490"/>
    </source>
</evidence>
<protein>
    <recommendedName>
        <fullName evidence="5">phosphomannomutase</fullName>
        <ecNumber evidence="5">5.4.2.8</ecNumber>
    </recommendedName>
</protein>
<comment type="subcellular location">
    <subcellularLocation>
        <location evidence="1">Cytoplasm</location>
    </subcellularLocation>
</comment>
<feature type="binding site" evidence="12">
    <location>
        <position position="8"/>
    </location>
    <ligand>
        <name>Mg(2+)</name>
        <dbReference type="ChEBI" id="CHEBI:18420"/>
        <label>1</label>
    </ligand>
</feature>
<dbReference type="GO" id="GO:0046872">
    <property type="term" value="F:metal ion binding"/>
    <property type="evidence" value="ECO:0007669"/>
    <property type="project" value="UniProtKB-KW"/>
</dbReference>
<proteinExistence type="inferred from homology"/>
<feature type="active site" description="Proton donor/acceptor" evidence="10">
    <location>
        <position position="10"/>
    </location>
</feature>
<gene>
    <name evidence="13" type="ORF">AAME72_03560</name>
</gene>
<evidence type="ECO:0000256" key="10">
    <source>
        <dbReference type="PIRSR" id="PIRSR605002-1"/>
    </source>
</evidence>
<comment type="similarity">
    <text evidence="3">Belongs to the eukaryotic PMM family.</text>
</comment>
<dbReference type="GO" id="GO:0004615">
    <property type="term" value="F:phosphomannomutase activity"/>
    <property type="evidence" value="ECO:0007669"/>
    <property type="project" value="UniProtKB-EC"/>
</dbReference>
<dbReference type="InterPro" id="IPR036412">
    <property type="entry name" value="HAD-like_sf"/>
</dbReference>
<dbReference type="InterPro" id="IPR005002">
    <property type="entry name" value="PMM"/>
</dbReference>
<keyword evidence="7 12" id="KW-0479">Metal-binding</keyword>
<feature type="binding site" evidence="11">
    <location>
        <position position="178"/>
    </location>
    <ligand>
        <name>alpha-D-mannose 1-phosphate</name>
        <dbReference type="ChEBI" id="CHEBI:58409"/>
    </ligand>
</feature>
<dbReference type="Pfam" id="PF03332">
    <property type="entry name" value="PMM"/>
    <property type="match status" value="1"/>
</dbReference>
<feature type="binding site" evidence="12">
    <location>
        <position position="209"/>
    </location>
    <ligand>
        <name>Mg(2+)</name>
        <dbReference type="ChEBI" id="CHEBI:18420"/>
        <label>1</label>
    </ligand>
</feature>
<dbReference type="EMBL" id="CP157390">
    <property type="protein sequence ID" value="XBM48944.1"/>
    <property type="molecule type" value="Genomic_DNA"/>
</dbReference>
<dbReference type="SFLD" id="SFLDG01140">
    <property type="entry name" value="C2.B:_Phosphomannomutase_and_P"/>
    <property type="match status" value="1"/>
</dbReference>
<feature type="binding site" evidence="12">
    <location>
        <position position="10"/>
    </location>
    <ligand>
        <name>Mg(2+)</name>
        <dbReference type="ChEBI" id="CHEBI:18420"/>
        <label>1</label>
    </ligand>
</feature>
<evidence type="ECO:0000256" key="3">
    <source>
        <dbReference type="ARBA" id="ARBA00009736"/>
    </source>
</evidence>
<sequence length="252" mass="28056">MTRLIAFDLDDTLAPSKSPIDRRMAELLGRLLEVMDVCVISGGSFAQFRGQLLSRLPASTHLHRLHLMPTCGTRYLRWDGAGWQLAYSENLAAHERSDALAAVEQEATRLGLWESRTWGPVLEDRGSQITFSALGQLAPVAEKARWDPDGSRRNRLRAAVQSRLPELEVRAGGSTSIDITRRGVDKAYGMTRLAEFTGIAFSDMLFVGDRLDRDGNDYPVVRLGIPTREVTDWSDTAAFIDGFLDRVHRVDG</sequence>
<dbReference type="AlphaFoldDB" id="A0AAU7GEK7"/>
<comment type="pathway">
    <text evidence="2">Nucleotide-sugar biosynthesis; GDP-alpha-D-mannose biosynthesis; alpha-D-mannose 1-phosphate from D-fructose 6-phosphate: step 2/2.</text>
</comment>
<organism evidence="13">
    <name type="scientific">Leifsonia sp. NPDC080035</name>
    <dbReference type="NCBI Taxonomy" id="3143936"/>
    <lineage>
        <taxon>Bacteria</taxon>
        <taxon>Bacillati</taxon>
        <taxon>Actinomycetota</taxon>
        <taxon>Actinomycetes</taxon>
        <taxon>Micrococcales</taxon>
        <taxon>Microbacteriaceae</taxon>
        <taxon>Leifsonia</taxon>
    </lineage>
</organism>
<dbReference type="InterPro" id="IPR043169">
    <property type="entry name" value="PMM_cap"/>
</dbReference>
<accession>A0AAU7GEK7</accession>
<dbReference type="InterPro" id="IPR023214">
    <property type="entry name" value="HAD_sf"/>
</dbReference>
<feature type="binding site" evidence="11">
    <location>
        <position position="125"/>
    </location>
    <ligand>
        <name>alpha-D-mannose 1-phosphate</name>
        <dbReference type="ChEBI" id="CHEBI:58409"/>
    </ligand>
</feature>
<evidence type="ECO:0000256" key="2">
    <source>
        <dbReference type="ARBA" id="ARBA00004699"/>
    </source>
</evidence>
<evidence type="ECO:0000256" key="1">
    <source>
        <dbReference type="ARBA" id="ARBA00004496"/>
    </source>
</evidence>
<evidence type="ECO:0000256" key="5">
    <source>
        <dbReference type="ARBA" id="ARBA00012730"/>
    </source>
</evidence>
<evidence type="ECO:0000313" key="13">
    <source>
        <dbReference type="EMBL" id="XBM48944.1"/>
    </source>
</evidence>
<dbReference type="RefSeq" id="WP_348788865.1">
    <property type="nucleotide sequence ID" value="NZ_CP157390.1"/>
</dbReference>
<name>A0AAU7GEK7_9MICO</name>
<evidence type="ECO:0000256" key="11">
    <source>
        <dbReference type="PIRSR" id="PIRSR605002-2"/>
    </source>
</evidence>
<dbReference type="SUPFAM" id="SSF56784">
    <property type="entry name" value="HAD-like"/>
    <property type="match status" value="1"/>
</dbReference>
<evidence type="ECO:0000256" key="4">
    <source>
        <dbReference type="ARBA" id="ARBA00011738"/>
    </source>
</evidence>
<evidence type="ECO:0000256" key="12">
    <source>
        <dbReference type="PIRSR" id="PIRSR605002-3"/>
    </source>
</evidence>
<dbReference type="Gene3D" id="3.30.1240.20">
    <property type="match status" value="1"/>
</dbReference>
<keyword evidence="8 12" id="KW-0460">Magnesium</keyword>
<feature type="active site" description="Nucleophile" evidence="10">
    <location>
        <position position="8"/>
    </location>
</feature>
<dbReference type="SFLD" id="SFLDS00003">
    <property type="entry name" value="Haloacid_Dehalogenase"/>
    <property type="match status" value="1"/>
</dbReference>
<dbReference type="SFLD" id="SFLDG01143">
    <property type="entry name" value="C2.B.3:_Phosphomannomutase_Lik"/>
    <property type="match status" value="1"/>
</dbReference>